<dbReference type="OrthoDB" id="191139at2759"/>
<evidence type="ECO:0008006" key="6">
    <source>
        <dbReference type="Google" id="ProtNLM"/>
    </source>
</evidence>
<dbReference type="Proteomes" id="UP000886523">
    <property type="component" value="Unassembled WGS sequence"/>
</dbReference>
<dbReference type="Pfam" id="PF00106">
    <property type="entry name" value="adh_short"/>
    <property type="match status" value="1"/>
</dbReference>
<dbReference type="PROSITE" id="PS00061">
    <property type="entry name" value="ADH_SHORT"/>
    <property type="match status" value="1"/>
</dbReference>
<dbReference type="InterPro" id="IPR020904">
    <property type="entry name" value="Sc_DH/Rdtase_CS"/>
</dbReference>
<organism evidence="4 5">
    <name type="scientific">Hydnum rufescens UP504</name>
    <dbReference type="NCBI Taxonomy" id="1448309"/>
    <lineage>
        <taxon>Eukaryota</taxon>
        <taxon>Fungi</taxon>
        <taxon>Dikarya</taxon>
        <taxon>Basidiomycota</taxon>
        <taxon>Agaricomycotina</taxon>
        <taxon>Agaricomycetes</taxon>
        <taxon>Cantharellales</taxon>
        <taxon>Hydnaceae</taxon>
        <taxon>Hydnum</taxon>
    </lineage>
</organism>
<sequence length="305" mass="33504">MGSLFSSPGFDPKDIPNLAGKRIVVTGGNSGIGYHTVKHLVHHGATVWMACRNARKAEDAKRRLDEYFATLGLRLGHDGVGEVKLLACDLSTPAGAKAAAAELMSKENRLDILSMKWGSFVFTLTLLPLLSKTSLEQNSDVRIVNLSSETHRLFVPSNLQFKSIEDFNVKYGDSAMNDLTRYATSKLATVLFTAELQRVLDQQNIPILTTCLHPGVVVTGMRTAFFAAIWGVIATLFWMSADEGSFTSLFAATSPEIRSHPGPFRGRYMVPYGKPADTTRLGEDKQLARDLWVLSERLANQTSKP</sequence>
<evidence type="ECO:0000256" key="1">
    <source>
        <dbReference type="ARBA" id="ARBA00006484"/>
    </source>
</evidence>
<keyword evidence="3" id="KW-0560">Oxidoreductase</keyword>
<name>A0A9P6B4H2_9AGAM</name>
<evidence type="ECO:0000256" key="3">
    <source>
        <dbReference type="ARBA" id="ARBA00023002"/>
    </source>
</evidence>
<dbReference type="Gene3D" id="3.40.50.720">
    <property type="entry name" value="NAD(P)-binding Rossmann-like Domain"/>
    <property type="match status" value="2"/>
</dbReference>
<evidence type="ECO:0000313" key="5">
    <source>
        <dbReference type="Proteomes" id="UP000886523"/>
    </source>
</evidence>
<proteinExistence type="inferred from homology"/>
<gene>
    <name evidence="4" type="ORF">BS47DRAFT_1290845</name>
</gene>
<dbReference type="InterPro" id="IPR036291">
    <property type="entry name" value="NAD(P)-bd_dom_sf"/>
</dbReference>
<dbReference type="PRINTS" id="PR00081">
    <property type="entry name" value="GDHRDH"/>
</dbReference>
<dbReference type="AlphaFoldDB" id="A0A9P6B4H2"/>
<dbReference type="InterPro" id="IPR002347">
    <property type="entry name" value="SDR_fam"/>
</dbReference>
<dbReference type="EMBL" id="MU128931">
    <property type="protein sequence ID" value="KAF9517543.1"/>
    <property type="molecule type" value="Genomic_DNA"/>
</dbReference>
<protein>
    <recommendedName>
        <fullName evidence="6">NAD(P)-binding protein</fullName>
    </recommendedName>
</protein>
<reference evidence="4" key="1">
    <citation type="journal article" date="2020" name="Nat. Commun.">
        <title>Large-scale genome sequencing of mycorrhizal fungi provides insights into the early evolution of symbiotic traits.</title>
        <authorList>
            <person name="Miyauchi S."/>
            <person name="Kiss E."/>
            <person name="Kuo A."/>
            <person name="Drula E."/>
            <person name="Kohler A."/>
            <person name="Sanchez-Garcia M."/>
            <person name="Morin E."/>
            <person name="Andreopoulos B."/>
            <person name="Barry K.W."/>
            <person name="Bonito G."/>
            <person name="Buee M."/>
            <person name="Carver A."/>
            <person name="Chen C."/>
            <person name="Cichocki N."/>
            <person name="Clum A."/>
            <person name="Culley D."/>
            <person name="Crous P.W."/>
            <person name="Fauchery L."/>
            <person name="Girlanda M."/>
            <person name="Hayes R.D."/>
            <person name="Keri Z."/>
            <person name="LaButti K."/>
            <person name="Lipzen A."/>
            <person name="Lombard V."/>
            <person name="Magnuson J."/>
            <person name="Maillard F."/>
            <person name="Murat C."/>
            <person name="Nolan M."/>
            <person name="Ohm R.A."/>
            <person name="Pangilinan J."/>
            <person name="Pereira M.F."/>
            <person name="Perotto S."/>
            <person name="Peter M."/>
            <person name="Pfister S."/>
            <person name="Riley R."/>
            <person name="Sitrit Y."/>
            <person name="Stielow J.B."/>
            <person name="Szollosi G."/>
            <person name="Zifcakova L."/>
            <person name="Stursova M."/>
            <person name="Spatafora J.W."/>
            <person name="Tedersoo L."/>
            <person name="Vaario L.M."/>
            <person name="Yamada A."/>
            <person name="Yan M."/>
            <person name="Wang P."/>
            <person name="Xu J."/>
            <person name="Bruns T."/>
            <person name="Baldrian P."/>
            <person name="Vilgalys R."/>
            <person name="Dunand C."/>
            <person name="Henrissat B."/>
            <person name="Grigoriev I.V."/>
            <person name="Hibbett D."/>
            <person name="Nagy L.G."/>
            <person name="Martin F.M."/>
        </authorList>
    </citation>
    <scope>NUCLEOTIDE SEQUENCE</scope>
    <source>
        <strain evidence="4">UP504</strain>
    </source>
</reference>
<dbReference type="PANTHER" id="PTHR24320">
    <property type="entry name" value="RETINOL DEHYDROGENASE"/>
    <property type="match status" value="1"/>
</dbReference>
<comment type="similarity">
    <text evidence="1">Belongs to the short-chain dehydrogenases/reductases (SDR) family.</text>
</comment>
<comment type="caution">
    <text evidence="4">The sequence shown here is derived from an EMBL/GenBank/DDBJ whole genome shotgun (WGS) entry which is preliminary data.</text>
</comment>
<dbReference type="PANTHER" id="PTHR24320:SF282">
    <property type="entry name" value="WW DOMAIN-CONTAINING OXIDOREDUCTASE"/>
    <property type="match status" value="1"/>
</dbReference>
<evidence type="ECO:0000313" key="4">
    <source>
        <dbReference type="EMBL" id="KAF9517543.1"/>
    </source>
</evidence>
<evidence type="ECO:0000256" key="2">
    <source>
        <dbReference type="ARBA" id="ARBA00022857"/>
    </source>
</evidence>
<dbReference type="GO" id="GO:0016491">
    <property type="term" value="F:oxidoreductase activity"/>
    <property type="evidence" value="ECO:0007669"/>
    <property type="project" value="UniProtKB-KW"/>
</dbReference>
<dbReference type="SUPFAM" id="SSF51735">
    <property type="entry name" value="NAD(P)-binding Rossmann-fold domains"/>
    <property type="match status" value="1"/>
</dbReference>
<keyword evidence="2" id="KW-0521">NADP</keyword>
<keyword evidence="5" id="KW-1185">Reference proteome</keyword>
<accession>A0A9P6B4H2</accession>